<dbReference type="Proteomes" id="UP000191408">
    <property type="component" value="Unassembled WGS sequence"/>
</dbReference>
<sequence>MLYLVKIKVI</sequence>
<keyword evidence="2" id="KW-1185">Reference proteome</keyword>
<dbReference type="EMBL" id="MDYM01000007">
    <property type="protein sequence ID" value="OQD64713.1"/>
    <property type="molecule type" value="Genomic_DNA"/>
</dbReference>
<reference evidence="2" key="1">
    <citation type="journal article" date="2017" name="Nat. Microbiol.">
        <title>Global analysis of biosynthetic gene clusters reveals vast potential of secondary metabolite production in Penicillium species.</title>
        <authorList>
            <person name="Nielsen J.C."/>
            <person name="Grijseels S."/>
            <person name="Prigent S."/>
            <person name="Ji B."/>
            <person name="Dainat J."/>
            <person name="Nielsen K.F."/>
            <person name="Frisvad J.C."/>
            <person name="Workman M."/>
            <person name="Nielsen J."/>
        </authorList>
    </citation>
    <scope>NUCLEOTIDE SEQUENCE [LARGE SCALE GENOMIC DNA]</scope>
    <source>
        <strain evidence="2">IBT 4502</strain>
    </source>
</reference>
<evidence type="ECO:0000313" key="1">
    <source>
        <dbReference type="EMBL" id="OQD64713.1"/>
    </source>
</evidence>
<proteinExistence type="predicted"/>
<organism evidence="1 2">
    <name type="scientific">Penicillium polonicum</name>
    <dbReference type="NCBI Taxonomy" id="60169"/>
    <lineage>
        <taxon>Eukaryota</taxon>
        <taxon>Fungi</taxon>
        <taxon>Dikarya</taxon>
        <taxon>Ascomycota</taxon>
        <taxon>Pezizomycotina</taxon>
        <taxon>Eurotiomycetes</taxon>
        <taxon>Eurotiomycetidae</taxon>
        <taxon>Eurotiales</taxon>
        <taxon>Aspergillaceae</taxon>
        <taxon>Penicillium</taxon>
    </lineage>
</organism>
<comment type="caution">
    <text evidence="1">The sequence shown here is derived from an EMBL/GenBank/DDBJ whole genome shotgun (WGS) entry which is preliminary data.</text>
</comment>
<name>A0A1V6NJ37_PENPO</name>
<accession>A0A1V6NJ37</accession>
<protein>
    <submittedName>
        <fullName evidence="1">Uncharacterized protein</fullName>
    </submittedName>
</protein>
<gene>
    <name evidence="1" type="ORF">PENPOL_c007G06884</name>
</gene>
<evidence type="ECO:0000313" key="2">
    <source>
        <dbReference type="Proteomes" id="UP000191408"/>
    </source>
</evidence>